<evidence type="ECO:0000256" key="13">
    <source>
        <dbReference type="ARBA" id="ARBA00093507"/>
    </source>
</evidence>
<keyword evidence="4" id="KW-0963">Cytoplasm</keyword>
<keyword evidence="7" id="KW-0832">Ubl conjugation</keyword>
<dbReference type="Proteomes" id="UP000318582">
    <property type="component" value="Unassembled WGS sequence"/>
</dbReference>
<evidence type="ECO:0000256" key="3">
    <source>
        <dbReference type="ARBA" id="ARBA00004657"/>
    </source>
</evidence>
<keyword evidence="8" id="KW-0007">Acetylation</keyword>
<dbReference type="STRING" id="109895.A0A507EG13"/>
<dbReference type="InterPro" id="IPR008603">
    <property type="entry name" value="DCTN4"/>
</dbReference>
<protein>
    <recommendedName>
        <fullName evidence="12">Dynactin subunit 4</fullName>
    </recommendedName>
</protein>
<keyword evidence="10" id="KW-0206">Cytoskeleton</keyword>
<evidence type="ECO:0000256" key="7">
    <source>
        <dbReference type="ARBA" id="ARBA00022843"/>
    </source>
</evidence>
<comment type="subcellular location">
    <subcellularLocation>
        <location evidence="1">Cytoplasm</location>
        <location evidence="1">Cytoskeleton</location>
        <location evidence="1">Microtubule organizing center</location>
        <location evidence="1">Centrosome</location>
    </subcellularLocation>
    <subcellularLocation>
        <location evidence="2">Cytoplasm</location>
        <location evidence="2">Cytoskeleton</location>
        <location evidence="2">Stress fiber</location>
    </subcellularLocation>
    <subcellularLocation>
        <location evidence="3">Cytoplasm</location>
        <location evidence="3">Myofibril</location>
    </subcellularLocation>
</comment>
<comment type="similarity">
    <text evidence="11">Belongs to the dynactin subunit 4 family.</text>
</comment>
<evidence type="ECO:0000256" key="12">
    <source>
        <dbReference type="ARBA" id="ARBA00034864"/>
    </source>
</evidence>
<evidence type="ECO:0000256" key="6">
    <source>
        <dbReference type="ARBA" id="ARBA00022553"/>
    </source>
</evidence>
<sequence>MATTVLDELRLPAPFVSYQCPCHHLDPRYENDESGDLSVDAVTDPPRSADILSLFPVARLYYCEHCHRICCPVCIQEEIACYYCPNCLFEVPTASVKAEKNRCGRNCFECPVCENTLNVVSMVDPATPSEPNSPTATAAGNTHYLTCGACRWDSLEIGMQFDRPTGLATQLQPLEEARKDVQEFENLRQHFEKVIKVKDTASTGPGGLLRGLSGGGLNLPSSLLATIPGLASFASLGRRSSTRVPRETKLERYSSSVEVLQDTEADWEYLLRSGSADVTSLQQRLHQPNDKVIDKKALYPQRIQLRTKRLKRCRKCEHIVVKPEHKAQSTRFNIKMMAMNYIPKITIAHPFPQSLQWNVASRVVLRFTNPLEVPVSIALATTQSLVGQNEGGDEHSDMTNCQVTLLAPNFTIDAAKDIWNYEDEATSDQASNVVGVHERAKNFTSIIVQVTPILPPSSSALTVPIQFALLVHVRPAEPALPALATAATAASDVDTKIGKRSVRPLAFWVAVGLGDL</sequence>
<dbReference type="PANTHER" id="PTHR13034:SF2">
    <property type="entry name" value="DYNACTIN SUBUNIT 4"/>
    <property type="match status" value="1"/>
</dbReference>
<evidence type="ECO:0000313" key="14">
    <source>
        <dbReference type="EMBL" id="TPX62128.1"/>
    </source>
</evidence>
<reference evidence="14 15" key="1">
    <citation type="journal article" date="2019" name="Sci. Rep.">
        <title>Comparative genomics of chytrid fungi reveal insights into the obligate biotrophic and pathogenic lifestyle of Synchytrium endobioticum.</title>
        <authorList>
            <person name="van de Vossenberg B.T.L.H."/>
            <person name="Warris S."/>
            <person name="Nguyen H.D.T."/>
            <person name="van Gent-Pelzer M.P.E."/>
            <person name="Joly D.L."/>
            <person name="van de Geest H.C."/>
            <person name="Bonants P.J.M."/>
            <person name="Smith D.S."/>
            <person name="Levesque C.A."/>
            <person name="van der Lee T.A.J."/>
        </authorList>
    </citation>
    <scope>NUCLEOTIDE SEQUENCE [LARGE SCALE GENOMIC DNA]</scope>
    <source>
        <strain evidence="14 15">CBS 809.83</strain>
    </source>
</reference>
<dbReference type="AlphaFoldDB" id="A0A507EG13"/>
<keyword evidence="5" id="KW-1017">Isopeptide bond</keyword>
<evidence type="ECO:0000256" key="11">
    <source>
        <dbReference type="ARBA" id="ARBA00034776"/>
    </source>
</evidence>
<evidence type="ECO:0000256" key="9">
    <source>
        <dbReference type="ARBA" id="ARBA00023054"/>
    </source>
</evidence>
<accession>A0A507EG13</accession>
<evidence type="ECO:0000256" key="4">
    <source>
        <dbReference type="ARBA" id="ARBA00022490"/>
    </source>
</evidence>
<evidence type="ECO:0000313" key="15">
    <source>
        <dbReference type="Proteomes" id="UP000318582"/>
    </source>
</evidence>
<evidence type="ECO:0000256" key="10">
    <source>
        <dbReference type="ARBA" id="ARBA00023212"/>
    </source>
</evidence>
<comment type="caution">
    <text evidence="14">The sequence shown here is derived from an EMBL/GenBank/DDBJ whole genome shotgun (WGS) entry which is preliminary data.</text>
</comment>
<evidence type="ECO:0000256" key="2">
    <source>
        <dbReference type="ARBA" id="ARBA00004529"/>
    </source>
</evidence>
<dbReference type="GO" id="GO:0001725">
    <property type="term" value="C:stress fiber"/>
    <property type="evidence" value="ECO:0007669"/>
    <property type="project" value="UniProtKB-SubCell"/>
</dbReference>
<dbReference type="EMBL" id="QEAQ01000004">
    <property type="protein sequence ID" value="TPX62128.1"/>
    <property type="molecule type" value="Genomic_DNA"/>
</dbReference>
<evidence type="ECO:0000256" key="1">
    <source>
        <dbReference type="ARBA" id="ARBA00004300"/>
    </source>
</evidence>
<dbReference type="PANTHER" id="PTHR13034">
    <property type="entry name" value="DYNACTIN P62 SUBUNIT"/>
    <property type="match status" value="1"/>
</dbReference>
<evidence type="ECO:0000256" key="5">
    <source>
        <dbReference type="ARBA" id="ARBA00022499"/>
    </source>
</evidence>
<keyword evidence="6" id="KW-0597">Phosphoprotein</keyword>
<dbReference type="GO" id="GO:0005869">
    <property type="term" value="C:dynactin complex"/>
    <property type="evidence" value="ECO:0007669"/>
    <property type="project" value="InterPro"/>
</dbReference>
<organism evidence="14 15">
    <name type="scientific">Powellomyces hirtus</name>
    <dbReference type="NCBI Taxonomy" id="109895"/>
    <lineage>
        <taxon>Eukaryota</taxon>
        <taxon>Fungi</taxon>
        <taxon>Fungi incertae sedis</taxon>
        <taxon>Chytridiomycota</taxon>
        <taxon>Chytridiomycota incertae sedis</taxon>
        <taxon>Chytridiomycetes</taxon>
        <taxon>Spizellomycetales</taxon>
        <taxon>Powellomycetaceae</taxon>
        <taxon>Powellomyces</taxon>
    </lineage>
</organism>
<proteinExistence type="inferred from homology"/>
<evidence type="ECO:0000256" key="8">
    <source>
        <dbReference type="ARBA" id="ARBA00022990"/>
    </source>
</evidence>
<name>A0A507EG13_9FUNG</name>
<gene>
    <name evidence="14" type="ORF">PhCBS80983_g00660</name>
</gene>
<comment type="subunit">
    <text evidence="13">Subunit of dynactin, a multiprotein complex part of a tripartite complex with dynein and a adapter, such as BICDL1, BICD2 or HOOK3. The dynactin complex is built around ACTR1A/ACTB filament and consists of an actin-related filament composed of a shoulder domain, a pointed end and a barbed end. Its length is defined by its flexible shoulder domain. The soulder is composed of 2 DCTN1 subunits, 4 DCTN2 and 2 DCTN3. The 4 DCNT2 (via N-terminus) bind the ACTR1A filament and act as molecular rulers to determine the length. The pointed end is important for binding dynein-dynactin cargo adapters. Consists of 4 subunits: ACTR10, DCNT4, DCTN5 and DCTN6. The barbed end is composed of a CAPZA1:CAPZB heterodimers, which binds ACTR1A/ACTB filament and dynactin and stabilizes dynactin. Interacts with ATP7B, but not ATP7A, in a copper-dependent manner. Interacts with ANK2; this interaction is required for localization at costameres. Interacts with N4BP2L1.</text>
</comment>
<keyword evidence="15" id="KW-1185">Reference proteome</keyword>
<keyword evidence="9" id="KW-0175">Coiled coil</keyword>
<dbReference type="Pfam" id="PF05502">
    <property type="entry name" value="Dynactin_p62"/>
    <property type="match status" value="2"/>
</dbReference>